<evidence type="ECO:0000313" key="1">
    <source>
        <dbReference type="EMBL" id="KAL3823909.1"/>
    </source>
</evidence>
<name>A0ABD3SH51_9STRA</name>
<sequence>MEFPSPLSATISESSGLRASDVMSSVMDRAVFTNAFSYDPYKTIDGEVLSPSVSLCQIEMYNNALQGDAGLTTESIKSATGRCSLIHSTYIVLADAPSYANLVDRSLLSETFKNMIQSDGAGVTWRLRRHESSFVVDDDNPRFGKRGTRSVPKERAALVHLEPFLTQLRGRVDLNGPECDICLLEGLSSTTETSGLFKILARKLVDGARHNIIAPKTRICIITTPLCSIAAYLLCNIALIRENQAILDPFSSSAATLLAATLISPSVRTVGIDIESDELISRSSIKNDF</sequence>
<accession>A0ABD3SH51</accession>
<keyword evidence="2" id="KW-1185">Reference proteome</keyword>
<evidence type="ECO:0000313" key="2">
    <source>
        <dbReference type="Proteomes" id="UP001530377"/>
    </source>
</evidence>
<proteinExistence type="predicted"/>
<dbReference type="Proteomes" id="UP001530377">
    <property type="component" value="Unassembled WGS sequence"/>
</dbReference>
<dbReference type="AlphaFoldDB" id="A0ABD3SH51"/>
<comment type="caution">
    <text evidence="1">The sequence shown here is derived from an EMBL/GenBank/DDBJ whole genome shotgun (WGS) entry which is preliminary data.</text>
</comment>
<dbReference type="InterPro" id="IPR029063">
    <property type="entry name" value="SAM-dependent_MTases_sf"/>
</dbReference>
<reference evidence="1 2" key="1">
    <citation type="submission" date="2024-10" db="EMBL/GenBank/DDBJ databases">
        <title>Updated reference genomes for cyclostephanoid diatoms.</title>
        <authorList>
            <person name="Roberts W.R."/>
            <person name="Alverson A.J."/>
        </authorList>
    </citation>
    <scope>NUCLEOTIDE SEQUENCE [LARGE SCALE GENOMIC DNA]</scope>
    <source>
        <strain evidence="1 2">AJA228-03</strain>
    </source>
</reference>
<gene>
    <name evidence="1" type="ORF">ACHAXA_005491</name>
</gene>
<protein>
    <submittedName>
        <fullName evidence="1">Uncharacterized protein</fullName>
    </submittedName>
</protein>
<dbReference type="EMBL" id="JALLPB020000027">
    <property type="protein sequence ID" value="KAL3823909.1"/>
    <property type="molecule type" value="Genomic_DNA"/>
</dbReference>
<dbReference type="Gene3D" id="3.40.50.150">
    <property type="entry name" value="Vaccinia Virus protein VP39"/>
    <property type="match status" value="1"/>
</dbReference>
<organism evidence="1 2">
    <name type="scientific">Cyclostephanos tholiformis</name>
    <dbReference type="NCBI Taxonomy" id="382380"/>
    <lineage>
        <taxon>Eukaryota</taxon>
        <taxon>Sar</taxon>
        <taxon>Stramenopiles</taxon>
        <taxon>Ochrophyta</taxon>
        <taxon>Bacillariophyta</taxon>
        <taxon>Coscinodiscophyceae</taxon>
        <taxon>Thalassiosirophycidae</taxon>
        <taxon>Stephanodiscales</taxon>
        <taxon>Stephanodiscaceae</taxon>
        <taxon>Cyclostephanos</taxon>
    </lineage>
</organism>